<keyword evidence="3" id="KW-1185">Reference proteome</keyword>
<feature type="domain" description="DUF6570" evidence="1">
    <location>
        <begin position="31"/>
        <end position="161"/>
    </location>
</feature>
<dbReference type="InterPro" id="IPR046700">
    <property type="entry name" value="DUF6570"/>
</dbReference>
<protein>
    <recommendedName>
        <fullName evidence="1">DUF6570 domain-containing protein</fullName>
    </recommendedName>
</protein>
<evidence type="ECO:0000259" key="1">
    <source>
        <dbReference type="Pfam" id="PF20209"/>
    </source>
</evidence>
<dbReference type="EMBL" id="ML769593">
    <property type="protein sequence ID" value="KAE9392554.1"/>
    <property type="molecule type" value="Genomic_DNA"/>
</dbReference>
<dbReference type="OrthoDB" id="3257061at2759"/>
<sequence>MLNPEGIQATDIECKSFQVYLCQECLTSLSKNRLPRLALNNNLFRGELPDDLKDVTWVEEMAVALYRTTAFVSRIYGTSNAGDPLQLHGNVCAHPLDFVANTKKLPWTPADLNDLISIVFVGRQRLTKEQLNKLTQYFVRQSVIRRLLNYLCRHHIQYLGIPPPDELSLSLYPENGLLPGLADRIVYDHESDPIEVFESESKGFDEHPAELLHGNQKELLMERSRRLRSRS</sequence>
<organism evidence="2 3">
    <name type="scientific">Gymnopus androsaceus JB14</name>
    <dbReference type="NCBI Taxonomy" id="1447944"/>
    <lineage>
        <taxon>Eukaryota</taxon>
        <taxon>Fungi</taxon>
        <taxon>Dikarya</taxon>
        <taxon>Basidiomycota</taxon>
        <taxon>Agaricomycotina</taxon>
        <taxon>Agaricomycetes</taxon>
        <taxon>Agaricomycetidae</taxon>
        <taxon>Agaricales</taxon>
        <taxon>Marasmiineae</taxon>
        <taxon>Omphalotaceae</taxon>
        <taxon>Gymnopus</taxon>
    </lineage>
</organism>
<dbReference type="Pfam" id="PF20209">
    <property type="entry name" value="DUF6570"/>
    <property type="match status" value="1"/>
</dbReference>
<accession>A0A6A4H5B9</accession>
<gene>
    <name evidence="2" type="ORF">BT96DRAFT_830479</name>
</gene>
<dbReference type="AlphaFoldDB" id="A0A6A4H5B9"/>
<reference evidence="2" key="1">
    <citation type="journal article" date="2019" name="Environ. Microbiol.">
        <title>Fungal ecological strategies reflected in gene transcription - a case study of two litter decomposers.</title>
        <authorList>
            <person name="Barbi F."/>
            <person name="Kohler A."/>
            <person name="Barry K."/>
            <person name="Baskaran P."/>
            <person name="Daum C."/>
            <person name="Fauchery L."/>
            <person name="Ihrmark K."/>
            <person name="Kuo A."/>
            <person name="LaButti K."/>
            <person name="Lipzen A."/>
            <person name="Morin E."/>
            <person name="Grigoriev I.V."/>
            <person name="Henrissat B."/>
            <person name="Lindahl B."/>
            <person name="Martin F."/>
        </authorList>
    </citation>
    <scope>NUCLEOTIDE SEQUENCE</scope>
    <source>
        <strain evidence="2">JB14</strain>
    </source>
</reference>
<evidence type="ECO:0000313" key="3">
    <source>
        <dbReference type="Proteomes" id="UP000799118"/>
    </source>
</evidence>
<dbReference type="Proteomes" id="UP000799118">
    <property type="component" value="Unassembled WGS sequence"/>
</dbReference>
<name>A0A6A4H5B9_9AGAR</name>
<proteinExistence type="predicted"/>
<evidence type="ECO:0000313" key="2">
    <source>
        <dbReference type="EMBL" id="KAE9392554.1"/>
    </source>
</evidence>